<dbReference type="Pfam" id="PF10248">
    <property type="entry name" value="Mlf1IP"/>
    <property type="match status" value="1"/>
</dbReference>
<feature type="compositionally biased region" description="Acidic residues" evidence="5">
    <location>
        <begin position="238"/>
        <end position="247"/>
    </location>
</feature>
<feature type="compositionally biased region" description="Low complexity" evidence="5">
    <location>
        <begin position="333"/>
        <end position="357"/>
    </location>
</feature>
<dbReference type="PANTHER" id="PTHR13105">
    <property type="entry name" value="MYELOID LEUKEMIA FACTOR"/>
    <property type="match status" value="1"/>
</dbReference>
<dbReference type="AlphaFoldDB" id="A0A0Q9WFB8"/>
<comment type="subcellular location">
    <subcellularLocation>
        <location evidence="1">Cytoplasm</location>
    </subcellularLocation>
</comment>
<feature type="region of interest" description="Disordered" evidence="5">
    <location>
        <begin position="227"/>
        <end position="317"/>
    </location>
</feature>
<evidence type="ECO:0000256" key="2">
    <source>
        <dbReference type="ARBA" id="ARBA00008332"/>
    </source>
</evidence>
<feature type="compositionally biased region" description="Low complexity" evidence="5">
    <location>
        <begin position="268"/>
        <end position="311"/>
    </location>
</feature>
<feature type="region of interest" description="Disordered" evidence="5">
    <location>
        <begin position="333"/>
        <end position="412"/>
    </location>
</feature>
<keyword evidence="7" id="KW-1185">Reference proteome</keyword>
<protein>
    <submittedName>
        <fullName evidence="6">Uncharacterized protein, isoform F</fullName>
    </submittedName>
</protein>
<comment type="similarity">
    <text evidence="2">Belongs to the MLF family.</text>
</comment>
<dbReference type="InterPro" id="IPR019376">
    <property type="entry name" value="Myeloid_leukemia_factor"/>
</dbReference>
<dbReference type="OrthoDB" id="8707547at2759"/>
<feature type="compositionally biased region" description="Basic residues" evidence="5">
    <location>
        <begin position="378"/>
        <end position="387"/>
    </location>
</feature>
<keyword evidence="3" id="KW-0963">Cytoplasm</keyword>
<dbReference type="GO" id="GO:0005737">
    <property type="term" value="C:cytoplasm"/>
    <property type="evidence" value="ECO:0007669"/>
    <property type="project" value="UniProtKB-SubCell"/>
</dbReference>
<dbReference type="Proteomes" id="UP000008792">
    <property type="component" value="Unassembled WGS sequence"/>
</dbReference>
<accession>A0A0Q9WFB8</accession>
<gene>
    <name evidence="6" type="primary">Dvir\GJ20855</name>
    <name evidence="6" type="ORF">Dvir_GJ20855</name>
</gene>
<feature type="compositionally biased region" description="Basic residues" evidence="5">
    <location>
        <begin position="1"/>
        <end position="12"/>
    </location>
</feature>
<keyword evidence="4" id="KW-0597">Phosphoprotein</keyword>
<name>A0A0Q9WFB8_DROVI</name>
<evidence type="ECO:0000256" key="5">
    <source>
        <dbReference type="SAM" id="MobiDB-lite"/>
    </source>
</evidence>
<evidence type="ECO:0000256" key="4">
    <source>
        <dbReference type="ARBA" id="ARBA00022553"/>
    </source>
</evidence>
<feature type="region of interest" description="Disordered" evidence="5">
    <location>
        <begin position="1"/>
        <end position="21"/>
    </location>
</feature>
<proteinExistence type="inferred from homology"/>
<dbReference type="EMBL" id="CH940648">
    <property type="protein sequence ID" value="KRF79429.1"/>
    <property type="molecule type" value="Genomic_DNA"/>
</dbReference>
<dbReference type="FunCoup" id="A0A0Q9WFB8">
    <property type="interactions" value="36"/>
</dbReference>
<evidence type="ECO:0000256" key="3">
    <source>
        <dbReference type="ARBA" id="ARBA00022490"/>
    </source>
</evidence>
<reference evidence="6 7" key="1">
    <citation type="journal article" date="2007" name="Nature">
        <title>Evolution of genes and genomes on the Drosophila phylogeny.</title>
        <authorList>
            <consortium name="Drosophila 12 Genomes Consortium"/>
            <person name="Clark A.G."/>
            <person name="Eisen M.B."/>
            <person name="Smith D.R."/>
            <person name="Bergman C.M."/>
            <person name="Oliver B."/>
            <person name="Markow T.A."/>
            <person name="Kaufman T.C."/>
            <person name="Kellis M."/>
            <person name="Gelbart W."/>
            <person name="Iyer V.N."/>
            <person name="Pollard D.A."/>
            <person name="Sackton T.B."/>
            <person name="Larracuente A.M."/>
            <person name="Singh N.D."/>
            <person name="Abad J.P."/>
            <person name="Abt D.N."/>
            <person name="Adryan B."/>
            <person name="Aguade M."/>
            <person name="Akashi H."/>
            <person name="Anderson W.W."/>
            <person name="Aquadro C.F."/>
            <person name="Ardell D.H."/>
            <person name="Arguello R."/>
            <person name="Artieri C.G."/>
            <person name="Barbash D.A."/>
            <person name="Barker D."/>
            <person name="Barsanti P."/>
            <person name="Batterham P."/>
            <person name="Batzoglou S."/>
            <person name="Begun D."/>
            <person name="Bhutkar A."/>
            <person name="Blanco E."/>
            <person name="Bosak S.A."/>
            <person name="Bradley R.K."/>
            <person name="Brand A.D."/>
            <person name="Brent M.R."/>
            <person name="Brooks A.N."/>
            <person name="Brown R.H."/>
            <person name="Butlin R.K."/>
            <person name="Caggese C."/>
            <person name="Calvi B.R."/>
            <person name="Bernardo de Carvalho A."/>
            <person name="Caspi A."/>
            <person name="Castrezana S."/>
            <person name="Celniker S.E."/>
            <person name="Chang J.L."/>
            <person name="Chapple C."/>
            <person name="Chatterji S."/>
            <person name="Chinwalla A."/>
            <person name="Civetta A."/>
            <person name="Clifton S.W."/>
            <person name="Comeron J.M."/>
            <person name="Costello J.C."/>
            <person name="Coyne J.A."/>
            <person name="Daub J."/>
            <person name="David R.G."/>
            <person name="Delcher A.L."/>
            <person name="Delehaunty K."/>
            <person name="Do C.B."/>
            <person name="Ebling H."/>
            <person name="Edwards K."/>
            <person name="Eickbush T."/>
            <person name="Evans J.D."/>
            <person name="Filipski A."/>
            <person name="Findeiss S."/>
            <person name="Freyhult E."/>
            <person name="Fulton L."/>
            <person name="Fulton R."/>
            <person name="Garcia A.C."/>
            <person name="Gardiner A."/>
            <person name="Garfield D.A."/>
            <person name="Garvin B.E."/>
            <person name="Gibson G."/>
            <person name="Gilbert D."/>
            <person name="Gnerre S."/>
            <person name="Godfrey J."/>
            <person name="Good R."/>
            <person name="Gotea V."/>
            <person name="Gravely B."/>
            <person name="Greenberg A.J."/>
            <person name="Griffiths-Jones S."/>
            <person name="Gross S."/>
            <person name="Guigo R."/>
            <person name="Gustafson E.A."/>
            <person name="Haerty W."/>
            <person name="Hahn M.W."/>
            <person name="Halligan D.L."/>
            <person name="Halpern A.L."/>
            <person name="Halter G.M."/>
            <person name="Han M.V."/>
            <person name="Heger A."/>
            <person name="Hillier L."/>
            <person name="Hinrichs A.S."/>
            <person name="Holmes I."/>
            <person name="Hoskins R.A."/>
            <person name="Hubisz M.J."/>
            <person name="Hultmark D."/>
            <person name="Huntley M.A."/>
            <person name="Jaffe D.B."/>
            <person name="Jagadeeshan S."/>
            <person name="Jeck W.R."/>
            <person name="Johnson J."/>
            <person name="Jones C.D."/>
            <person name="Jordan W.C."/>
            <person name="Karpen G.H."/>
            <person name="Kataoka E."/>
            <person name="Keightley P.D."/>
            <person name="Kheradpour P."/>
            <person name="Kirkness E.F."/>
            <person name="Koerich L.B."/>
            <person name="Kristiansen K."/>
            <person name="Kudrna D."/>
            <person name="Kulathinal R.J."/>
            <person name="Kumar S."/>
            <person name="Kwok R."/>
            <person name="Lander E."/>
            <person name="Langley C.H."/>
            <person name="Lapoint R."/>
            <person name="Lazzaro B.P."/>
            <person name="Lee S.J."/>
            <person name="Levesque L."/>
            <person name="Li R."/>
            <person name="Lin C.F."/>
            <person name="Lin M.F."/>
            <person name="Lindblad-Toh K."/>
            <person name="Llopart A."/>
            <person name="Long M."/>
            <person name="Low L."/>
            <person name="Lozovsky E."/>
            <person name="Lu J."/>
            <person name="Luo M."/>
            <person name="Machado C.A."/>
            <person name="Makalowski W."/>
            <person name="Marzo M."/>
            <person name="Matsuda M."/>
            <person name="Matzkin L."/>
            <person name="McAllister B."/>
            <person name="McBride C.S."/>
            <person name="McKernan B."/>
            <person name="McKernan K."/>
            <person name="Mendez-Lago M."/>
            <person name="Minx P."/>
            <person name="Mollenhauer M.U."/>
            <person name="Montooth K."/>
            <person name="Mount S.M."/>
            <person name="Mu X."/>
            <person name="Myers E."/>
            <person name="Negre B."/>
            <person name="Newfeld S."/>
            <person name="Nielsen R."/>
            <person name="Noor M.A."/>
            <person name="O'Grady P."/>
            <person name="Pachter L."/>
            <person name="Papaceit M."/>
            <person name="Parisi M.J."/>
            <person name="Parisi M."/>
            <person name="Parts L."/>
            <person name="Pedersen J.S."/>
            <person name="Pesole G."/>
            <person name="Phillippy A.M."/>
            <person name="Ponting C.P."/>
            <person name="Pop M."/>
            <person name="Porcelli D."/>
            <person name="Powell J.R."/>
            <person name="Prohaska S."/>
            <person name="Pruitt K."/>
            <person name="Puig M."/>
            <person name="Quesneville H."/>
            <person name="Ram K.R."/>
            <person name="Rand D."/>
            <person name="Rasmussen M.D."/>
            <person name="Reed L.K."/>
            <person name="Reenan R."/>
            <person name="Reily A."/>
            <person name="Remington K.A."/>
            <person name="Rieger T.T."/>
            <person name="Ritchie M.G."/>
            <person name="Robin C."/>
            <person name="Rogers Y.H."/>
            <person name="Rohde C."/>
            <person name="Rozas J."/>
            <person name="Rubenfield M.J."/>
            <person name="Ruiz A."/>
            <person name="Russo S."/>
            <person name="Salzberg S.L."/>
            <person name="Sanchez-Gracia A."/>
            <person name="Saranga D.J."/>
            <person name="Sato H."/>
            <person name="Schaeffer S.W."/>
            <person name="Schatz M.C."/>
            <person name="Schlenke T."/>
            <person name="Schwartz R."/>
            <person name="Segarra C."/>
            <person name="Singh R.S."/>
            <person name="Sirot L."/>
            <person name="Sirota M."/>
            <person name="Sisneros N.B."/>
            <person name="Smith C.D."/>
            <person name="Smith T.F."/>
            <person name="Spieth J."/>
            <person name="Stage D.E."/>
            <person name="Stark A."/>
            <person name="Stephan W."/>
            <person name="Strausberg R.L."/>
            <person name="Strempel S."/>
            <person name="Sturgill D."/>
            <person name="Sutton G."/>
            <person name="Sutton G.G."/>
            <person name="Tao W."/>
            <person name="Teichmann S."/>
            <person name="Tobari Y.N."/>
            <person name="Tomimura Y."/>
            <person name="Tsolas J.M."/>
            <person name="Valente V.L."/>
            <person name="Venter E."/>
            <person name="Venter J.C."/>
            <person name="Vicario S."/>
            <person name="Vieira F.G."/>
            <person name="Vilella A.J."/>
            <person name="Villasante A."/>
            <person name="Walenz B."/>
            <person name="Wang J."/>
            <person name="Wasserman M."/>
            <person name="Watts T."/>
            <person name="Wilson D."/>
            <person name="Wilson R.K."/>
            <person name="Wing R.A."/>
            <person name="Wolfner M.F."/>
            <person name="Wong A."/>
            <person name="Wong G.K."/>
            <person name="Wu C.I."/>
            <person name="Wu G."/>
            <person name="Yamamoto D."/>
            <person name="Yang H.P."/>
            <person name="Yang S.P."/>
            <person name="Yorke J.A."/>
            <person name="Yoshida K."/>
            <person name="Zdobnov E."/>
            <person name="Zhang P."/>
            <person name="Zhang Y."/>
            <person name="Zimin A.V."/>
            <person name="Baldwin J."/>
            <person name="Abdouelleil A."/>
            <person name="Abdulkadir J."/>
            <person name="Abebe A."/>
            <person name="Abera B."/>
            <person name="Abreu J."/>
            <person name="Acer S.C."/>
            <person name="Aftuck L."/>
            <person name="Alexander A."/>
            <person name="An P."/>
            <person name="Anderson E."/>
            <person name="Anderson S."/>
            <person name="Arachi H."/>
            <person name="Azer M."/>
            <person name="Bachantsang P."/>
            <person name="Barry A."/>
            <person name="Bayul T."/>
            <person name="Berlin A."/>
            <person name="Bessette D."/>
            <person name="Bloom T."/>
            <person name="Blye J."/>
            <person name="Boguslavskiy L."/>
            <person name="Bonnet C."/>
            <person name="Boukhgalter B."/>
            <person name="Bourzgui I."/>
            <person name="Brown A."/>
            <person name="Cahill P."/>
            <person name="Channer S."/>
            <person name="Cheshatsang Y."/>
            <person name="Chuda L."/>
            <person name="Citroen M."/>
            <person name="Collymore A."/>
            <person name="Cooke P."/>
            <person name="Costello M."/>
            <person name="D'Aco K."/>
            <person name="Daza R."/>
            <person name="De Haan G."/>
            <person name="DeGray S."/>
            <person name="DeMaso C."/>
            <person name="Dhargay N."/>
            <person name="Dooley K."/>
            <person name="Dooley E."/>
            <person name="Doricent M."/>
            <person name="Dorje P."/>
            <person name="Dorjee K."/>
            <person name="Dupes A."/>
            <person name="Elong R."/>
            <person name="Falk J."/>
            <person name="Farina A."/>
            <person name="Faro S."/>
            <person name="Ferguson D."/>
            <person name="Fisher S."/>
            <person name="Foley C.D."/>
            <person name="Franke A."/>
            <person name="Friedrich D."/>
            <person name="Gadbois L."/>
            <person name="Gearin G."/>
            <person name="Gearin C.R."/>
            <person name="Giannoukos G."/>
            <person name="Goode T."/>
            <person name="Graham J."/>
            <person name="Grandbois E."/>
            <person name="Grewal S."/>
            <person name="Gyaltsen K."/>
            <person name="Hafez N."/>
            <person name="Hagos B."/>
            <person name="Hall J."/>
            <person name="Henson C."/>
            <person name="Hollinger A."/>
            <person name="Honan T."/>
            <person name="Huard M.D."/>
            <person name="Hughes L."/>
            <person name="Hurhula B."/>
            <person name="Husby M.E."/>
            <person name="Kamat A."/>
            <person name="Kanga B."/>
            <person name="Kashin S."/>
            <person name="Khazanovich D."/>
            <person name="Kisner P."/>
            <person name="Lance K."/>
            <person name="Lara M."/>
            <person name="Lee W."/>
            <person name="Lennon N."/>
            <person name="Letendre F."/>
            <person name="LeVine R."/>
            <person name="Lipovsky A."/>
            <person name="Liu X."/>
            <person name="Liu J."/>
            <person name="Liu S."/>
            <person name="Lokyitsang T."/>
            <person name="Lokyitsang Y."/>
            <person name="Lubonja R."/>
            <person name="Lui A."/>
            <person name="MacDonald P."/>
            <person name="Magnisalis V."/>
            <person name="Maru K."/>
            <person name="Matthews C."/>
            <person name="McCusker W."/>
            <person name="McDonough S."/>
            <person name="Mehta T."/>
            <person name="Meldrim J."/>
            <person name="Meneus L."/>
            <person name="Mihai O."/>
            <person name="Mihalev A."/>
            <person name="Mihova T."/>
            <person name="Mittelman R."/>
            <person name="Mlenga V."/>
            <person name="Montmayeur A."/>
            <person name="Mulrain L."/>
            <person name="Navidi A."/>
            <person name="Naylor J."/>
            <person name="Negash T."/>
            <person name="Nguyen T."/>
            <person name="Nguyen N."/>
            <person name="Nicol R."/>
            <person name="Norbu C."/>
            <person name="Norbu N."/>
            <person name="Novod N."/>
            <person name="O'Neill B."/>
            <person name="Osman S."/>
            <person name="Markiewicz E."/>
            <person name="Oyono O.L."/>
            <person name="Patti C."/>
            <person name="Phunkhang P."/>
            <person name="Pierre F."/>
            <person name="Priest M."/>
            <person name="Raghuraman S."/>
            <person name="Rege F."/>
            <person name="Reyes R."/>
            <person name="Rise C."/>
            <person name="Rogov P."/>
            <person name="Ross K."/>
            <person name="Ryan E."/>
            <person name="Settipalli S."/>
            <person name="Shea T."/>
            <person name="Sherpa N."/>
            <person name="Shi L."/>
            <person name="Shih D."/>
            <person name="Sparrow T."/>
            <person name="Spaulding J."/>
            <person name="Stalker J."/>
            <person name="Stange-Thomann N."/>
            <person name="Stavropoulos S."/>
            <person name="Stone C."/>
            <person name="Strader C."/>
            <person name="Tesfaye S."/>
            <person name="Thomson T."/>
            <person name="Thoulutsang Y."/>
            <person name="Thoulutsang D."/>
            <person name="Topham K."/>
            <person name="Topping I."/>
            <person name="Tsamla T."/>
            <person name="Vassiliev H."/>
            <person name="Vo A."/>
            <person name="Wangchuk T."/>
            <person name="Wangdi T."/>
            <person name="Weiand M."/>
            <person name="Wilkinson J."/>
            <person name="Wilson A."/>
            <person name="Yadav S."/>
            <person name="Young G."/>
            <person name="Yu Q."/>
            <person name="Zembek L."/>
            <person name="Zhong D."/>
            <person name="Zimmer A."/>
            <person name="Zwirko Z."/>
            <person name="Jaffe D.B."/>
            <person name="Alvarez P."/>
            <person name="Brockman W."/>
            <person name="Butler J."/>
            <person name="Chin C."/>
            <person name="Gnerre S."/>
            <person name="Grabherr M."/>
            <person name="Kleber M."/>
            <person name="Mauceli E."/>
            <person name="MacCallum I."/>
        </authorList>
    </citation>
    <scope>NUCLEOTIDE SEQUENCE [LARGE SCALE GENOMIC DNA]</scope>
    <source>
        <strain evidence="7">Tucson 15010-1051.87</strain>
    </source>
</reference>
<evidence type="ECO:0000313" key="6">
    <source>
        <dbReference type="EMBL" id="KRF79429.1"/>
    </source>
</evidence>
<evidence type="ECO:0000313" key="7">
    <source>
        <dbReference type="Proteomes" id="UP000008792"/>
    </source>
</evidence>
<sequence length="412" mass="44812">MKRKRNSSRKKKTETQEMDTNNHMNHHMNAMNMQMRSMNRLMNSFMPDPFNMLGPSPFDPGFQQGALMERGQQSMAPMGGGLFGFPAMPGFNRLINADIGANNGASFCQSTVMTMSSGPDGRPQIYQASTSTKTGPGGVRETRKTVQDSRSGLKKMAIGHHIGERAHIIEKEQDLRSGQLEERQEFINLDEEEAEQFDREFTTRATRGIMPHGSGHGGLQAIRGARPTAGGSTVTIEPLDDDDDDCVIQEPPRTGRQLPALPAPPTAPHSSDTLAAAAAATTTSPRRAITTTTTATSSPPTLDVTNNNNNNHYLSTGNMSASRRAYMRNGQHLATPRRPLRTPSSSPLATVSSASHSIAGTPSIHPHPYAANPAAARRQQRLKHHHQQSSATRGLEDGSEPRVKSSKRNKPQ</sequence>
<organism evidence="6 7">
    <name type="scientific">Drosophila virilis</name>
    <name type="common">Fruit fly</name>
    <dbReference type="NCBI Taxonomy" id="7244"/>
    <lineage>
        <taxon>Eukaryota</taxon>
        <taxon>Metazoa</taxon>
        <taxon>Ecdysozoa</taxon>
        <taxon>Arthropoda</taxon>
        <taxon>Hexapoda</taxon>
        <taxon>Insecta</taxon>
        <taxon>Pterygota</taxon>
        <taxon>Neoptera</taxon>
        <taxon>Endopterygota</taxon>
        <taxon>Diptera</taxon>
        <taxon>Brachycera</taxon>
        <taxon>Muscomorpha</taxon>
        <taxon>Ephydroidea</taxon>
        <taxon>Drosophilidae</taxon>
        <taxon>Drosophila</taxon>
    </lineage>
</organism>
<dbReference type="STRING" id="7244.A0A0Q9WFB8"/>
<feature type="region of interest" description="Disordered" evidence="5">
    <location>
        <begin position="129"/>
        <end position="151"/>
    </location>
</feature>
<feature type="compositionally biased region" description="Basic and acidic residues" evidence="5">
    <location>
        <begin position="394"/>
        <end position="403"/>
    </location>
</feature>
<evidence type="ECO:0000256" key="1">
    <source>
        <dbReference type="ARBA" id="ARBA00004496"/>
    </source>
</evidence>
<dbReference type="InParanoid" id="A0A0Q9WFB8"/>